<accession>A0A238VQL4</accession>
<gene>
    <name evidence="1" type="ORF">SAMN06265376_10191</name>
</gene>
<dbReference type="InterPro" id="IPR011047">
    <property type="entry name" value="Quinoprotein_ADH-like_sf"/>
</dbReference>
<dbReference type="AlphaFoldDB" id="A0A238VQL4"/>
<keyword evidence="2" id="KW-1185">Reference proteome</keyword>
<proteinExistence type="predicted"/>
<evidence type="ECO:0000313" key="1">
    <source>
        <dbReference type="EMBL" id="SNR35779.1"/>
    </source>
</evidence>
<evidence type="ECO:0000313" key="2">
    <source>
        <dbReference type="Proteomes" id="UP000198379"/>
    </source>
</evidence>
<name>A0A238VQL4_9FLAO</name>
<dbReference type="Proteomes" id="UP000198379">
    <property type="component" value="Unassembled WGS sequence"/>
</dbReference>
<dbReference type="RefSeq" id="WP_143337018.1">
    <property type="nucleotide sequence ID" value="NZ_BMEP01000002.1"/>
</dbReference>
<dbReference type="SUPFAM" id="SSF50998">
    <property type="entry name" value="Quinoprotein alcohol dehydrogenase-like"/>
    <property type="match status" value="1"/>
</dbReference>
<sequence length="824" mass="92689">MKRFFLIAIILCFMGCEQEQSTATSTLTKYIPRKASVIVKTTDLKGLQSAIKNNDLIQAFASTRYQDFLKSTTPLLKDIRSKKETLICYTQIGNNTYDVSIITKATPNVFTPDSTKITQTKLDNTSPSITKIQAAEATFYTLEIEGVFMVSTSQLLLENTLREQEDTAIATDKDFITAYNATSNATASILMKGSEMDDVWTTLYPKTEDHPLRNAFSWSLGDLNISQNDIKVNGVTLSKDSTEQRLLIFKNTKPVANTIDQITPISAQSVTAISYDNWSTYKNNLADLRKIDPLKFEIKSEDLLRTFDEIGSIQLDAGIVIAAHSLDPTLTEEAIASQKEEETIYRQVPIYSFKEKGLFTKTYESIIKTPSVQRYCILDNFYVFAAQQELLETIIANYQNNATLINSEAYKNTKSQLSNASSLLRITNTEKIPYANLVSESDEKVFKKTAITDYPFAALQLIQDTNFMHLNAVINKNENTQKDGAITQIASTKLEKAIASTPQLVKNHRTKGVDVLLQDESNTLHLLSNSGKLLWQKELDGPILGDVQQVDLYRNGRLQLAFVTPKTFYILDRNGNEVKPFPVSFNEVITQPLAVFDYEKNRKYRFIITQGDQLQMFDKEAKIVKGFGFTNTDSEIIYPPTHIQISNKDYIVIAENSGKLHILSRTGKSRIEVKESILFGDTPIFKEKNTFATHDINGGKISINTSGKLTRVQSDNTTNTIVNTFGNTMTSLLENKLIINNKVIELEYGTYTTPEIFKVGKQLFITLTNTETSQVLCFNENGKPIENFPVYGIGPAHFDYLERNKNVGFVTQGDTNSILIYQIN</sequence>
<protein>
    <submittedName>
        <fullName evidence="1">Uncharacterized protein</fullName>
    </submittedName>
</protein>
<organism evidence="1 2">
    <name type="scientific">Dokdonia pacifica</name>
    <dbReference type="NCBI Taxonomy" id="1627892"/>
    <lineage>
        <taxon>Bacteria</taxon>
        <taxon>Pseudomonadati</taxon>
        <taxon>Bacteroidota</taxon>
        <taxon>Flavobacteriia</taxon>
        <taxon>Flavobacteriales</taxon>
        <taxon>Flavobacteriaceae</taxon>
        <taxon>Dokdonia</taxon>
    </lineage>
</organism>
<dbReference type="OrthoDB" id="1093345at2"/>
<dbReference type="EMBL" id="FZNY01000001">
    <property type="protein sequence ID" value="SNR35779.1"/>
    <property type="molecule type" value="Genomic_DNA"/>
</dbReference>
<reference evidence="1 2" key="1">
    <citation type="submission" date="2017-06" db="EMBL/GenBank/DDBJ databases">
        <authorList>
            <person name="Kim H.J."/>
            <person name="Triplett B.A."/>
        </authorList>
    </citation>
    <scope>NUCLEOTIDE SEQUENCE [LARGE SCALE GENOMIC DNA]</scope>
    <source>
        <strain evidence="1 2">DSM 25597</strain>
    </source>
</reference>